<gene>
    <name evidence="9" type="ORF">GIB67_016459</name>
</gene>
<comment type="catalytic activity">
    <reaction evidence="7">
        <text>a 5'-end (5'-triphosphoguanosine)-ribonucleoside in mRNA + S-adenosyl-L-methionine = a 5'-end (N(7)-methyl 5'-triphosphoguanosine)-ribonucleoside in mRNA + S-adenosyl-L-homocysteine</text>
        <dbReference type="Rhea" id="RHEA:67008"/>
        <dbReference type="Rhea" id="RHEA-COMP:17166"/>
        <dbReference type="Rhea" id="RHEA-COMP:17167"/>
        <dbReference type="ChEBI" id="CHEBI:57856"/>
        <dbReference type="ChEBI" id="CHEBI:59789"/>
        <dbReference type="ChEBI" id="CHEBI:156461"/>
        <dbReference type="ChEBI" id="CHEBI:167617"/>
        <dbReference type="EC" id="2.1.1.56"/>
    </reaction>
</comment>
<organism evidence="9 10">
    <name type="scientific">Kingdonia uniflora</name>
    <dbReference type="NCBI Taxonomy" id="39325"/>
    <lineage>
        <taxon>Eukaryota</taxon>
        <taxon>Viridiplantae</taxon>
        <taxon>Streptophyta</taxon>
        <taxon>Embryophyta</taxon>
        <taxon>Tracheophyta</taxon>
        <taxon>Spermatophyta</taxon>
        <taxon>Magnoliopsida</taxon>
        <taxon>Ranunculales</taxon>
        <taxon>Circaeasteraceae</taxon>
        <taxon>Kingdonia</taxon>
    </lineage>
</organism>
<dbReference type="GO" id="GO:0003723">
    <property type="term" value="F:RNA binding"/>
    <property type="evidence" value="ECO:0007669"/>
    <property type="project" value="UniProtKB-KW"/>
</dbReference>
<evidence type="ECO:0000256" key="4">
    <source>
        <dbReference type="ARBA" id="ARBA00022691"/>
    </source>
</evidence>
<accession>A0A7J7MH58</accession>
<dbReference type="Gene3D" id="3.40.50.150">
    <property type="entry name" value="Vaccinia Virus protein VP39"/>
    <property type="match status" value="1"/>
</dbReference>
<evidence type="ECO:0000256" key="5">
    <source>
        <dbReference type="ARBA" id="ARBA00022884"/>
    </source>
</evidence>
<dbReference type="EC" id="2.1.1.56" evidence="1"/>
<keyword evidence="6" id="KW-0506">mRNA capping</keyword>
<keyword evidence="6" id="KW-0507">mRNA processing</keyword>
<feature type="domain" description="MRNA cap 0 methyltransferase" evidence="8">
    <location>
        <begin position="1"/>
        <end position="94"/>
    </location>
</feature>
<dbReference type="Proteomes" id="UP000541444">
    <property type="component" value="Unassembled WGS sequence"/>
</dbReference>
<evidence type="ECO:0000256" key="1">
    <source>
        <dbReference type="ARBA" id="ARBA00011926"/>
    </source>
</evidence>
<evidence type="ECO:0000259" key="8">
    <source>
        <dbReference type="PROSITE" id="PS51562"/>
    </source>
</evidence>
<protein>
    <recommendedName>
        <fullName evidence="1">mRNA (guanine-N(7))-methyltransferase</fullName>
        <ecNumber evidence="1">2.1.1.56</ecNumber>
    </recommendedName>
</protein>
<dbReference type="OrthoDB" id="10248867at2759"/>
<dbReference type="PANTHER" id="PTHR12189">
    <property type="entry name" value="MRNA GUANINE-7- METHYLTRANSFERASE"/>
    <property type="match status" value="1"/>
</dbReference>
<dbReference type="InterPro" id="IPR029063">
    <property type="entry name" value="SAM-dependent_MTases_sf"/>
</dbReference>
<keyword evidence="10" id="KW-1185">Reference proteome</keyword>
<dbReference type="GO" id="GO:0005634">
    <property type="term" value="C:nucleus"/>
    <property type="evidence" value="ECO:0007669"/>
    <property type="project" value="TreeGrafter"/>
</dbReference>
<dbReference type="InterPro" id="IPR004971">
    <property type="entry name" value="mRNA_G-N7_MeTrfase_dom"/>
</dbReference>
<evidence type="ECO:0000313" key="10">
    <source>
        <dbReference type="Proteomes" id="UP000541444"/>
    </source>
</evidence>
<dbReference type="GO" id="GO:0004482">
    <property type="term" value="F:mRNA 5'-cap (guanine-N7-)-methyltransferase activity"/>
    <property type="evidence" value="ECO:0007669"/>
    <property type="project" value="UniProtKB-EC"/>
</dbReference>
<dbReference type="Pfam" id="PF03291">
    <property type="entry name" value="mRNA_G-N7_MeTrfase"/>
    <property type="match status" value="1"/>
</dbReference>
<dbReference type="PROSITE" id="PS51562">
    <property type="entry name" value="RNA_CAP0_MT"/>
    <property type="match status" value="1"/>
</dbReference>
<dbReference type="InterPro" id="IPR039753">
    <property type="entry name" value="RG7MT1"/>
</dbReference>
<proteinExistence type="predicted"/>
<keyword evidence="4" id="KW-0949">S-adenosyl-L-methionine</keyword>
<reference evidence="9 10" key="1">
    <citation type="journal article" date="2020" name="IScience">
        <title>Genome Sequencing of the Endangered Kingdonia uniflora (Circaeasteraceae, Ranunculales) Reveals Potential Mechanisms of Evolutionary Specialization.</title>
        <authorList>
            <person name="Sun Y."/>
            <person name="Deng T."/>
            <person name="Zhang A."/>
            <person name="Moore M.J."/>
            <person name="Landis J.B."/>
            <person name="Lin N."/>
            <person name="Zhang H."/>
            <person name="Zhang X."/>
            <person name="Huang J."/>
            <person name="Zhang X."/>
            <person name="Sun H."/>
            <person name="Wang H."/>
        </authorList>
    </citation>
    <scope>NUCLEOTIDE SEQUENCE [LARGE SCALE GENOMIC DNA]</scope>
    <source>
        <strain evidence="9">TB1705</strain>
        <tissue evidence="9">Leaf</tissue>
    </source>
</reference>
<evidence type="ECO:0000256" key="7">
    <source>
        <dbReference type="ARBA" id="ARBA00044712"/>
    </source>
</evidence>
<dbReference type="PANTHER" id="PTHR12189:SF2">
    <property type="entry name" value="MRNA CAP GUANINE-N7 METHYLTRANSFERASE"/>
    <property type="match status" value="1"/>
</dbReference>
<name>A0A7J7MH58_9MAGN</name>
<keyword evidence="5" id="KW-0694">RNA-binding</keyword>
<keyword evidence="3" id="KW-0808">Transferase</keyword>
<comment type="caution">
    <text evidence="9">The sequence shown here is derived from an EMBL/GenBank/DDBJ whole genome shotgun (WGS) entry which is preliminary data.</text>
</comment>
<evidence type="ECO:0000256" key="3">
    <source>
        <dbReference type="ARBA" id="ARBA00022679"/>
    </source>
</evidence>
<keyword evidence="2" id="KW-0489">Methyltransferase</keyword>
<dbReference type="EMBL" id="JACGCM010001511">
    <property type="protein sequence ID" value="KAF6154207.1"/>
    <property type="molecule type" value="Genomic_DNA"/>
</dbReference>
<dbReference type="AlphaFoldDB" id="A0A7J7MH58"/>
<evidence type="ECO:0000256" key="2">
    <source>
        <dbReference type="ARBA" id="ARBA00022603"/>
    </source>
</evidence>
<dbReference type="SUPFAM" id="SSF53335">
    <property type="entry name" value="S-adenosyl-L-methionine-dependent methyltransferases"/>
    <property type="match status" value="1"/>
</dbReference>
<evidence type="ECO:0000313" key="9">
    <source>
        <dbReference type="EMBL" id="KAF6154207.1"/>
    </source>
</evidence>
<evidence type="ECO:0000256" key="6">
    <source>
        <dbReference type="ARBA" id="ARBA00023042"/>
    </source>
</evidence>
<sequence>MLYYGSHVRLDRALKDDAPFDVCSCQFAMHYSWSTEACARRAFANISALLRPEGTFIGTMPDANVLVKKLREGSYYLLCFYVFVKVSKFAVDIH</sequence>